<protein>
    <recommendedName>
        <fullName evidence="2">3-hydroxyisobutyryl-CoA hydrolase</fullName>
        <ecNumber evidence="2">3.1.2.4</ecNumber>
    </recommendedName>
</protein>
<dbReference type="PANTHER" id="PTHR43176">
    <property type="entry name" value="3-HYDROXYISOBUTYRYL-COA HYDROLASE-RELATED"/>
    <property type="match status" value="1"/>
</dbReference>
<dbReference type="CDD" id="cd06558">
    <property type="entry name" value="crotonase-like"/>
    <property type="match status" value="1"/>
</dbReference>
<dbReference type="KEGG" id="scm:SCHCO_02484941"/>
<dbReference type="PANTHER" id="PTHR43176:SF3">
    <property type="entry name" value="3-HYDROXYISOBUTYRYL-COA HYDROLASE, MITOCHONDRIAL"/>
    <property type="match status" value="1"/>
</dbReference>
<dbReference type="InterPro" id="IPR032259">
    <property type="entry name" value="HIBYL-CoA-H"/>
</dbReference>
<proteinExistence type="predicted"/>
<dbReference type="GO" id="GO:0003860">
    <property type="term" value="F:3-hydroxyisobutyryl-CoA hydrolase activity"/>
    <property type="evidence" value="ECO:0007669"/>
    <property type="project" value="UniProtKB-EC"/>
</dbReference>
<evidence type="ECO:0000256" key="2">
    <source>
        <dbReference type="ARBA" id="ARBA00011915"/>
    </source>
</evidence>
<dbReference type="AlphaFoldDB" id="D8PV40"/>
<dbReference type="eggNOG" id="KOG1684">
    <property type="taxonomic scope" value="Eukaryota"/>
</dbReference>
<dbReference type="GO" id="GO:0006574">
    <property type="term" value="P:L-valine catabolic process"/>
    <property type="evidence" value="ECO:0007669"/>
    <property type="project" value="TreeGrafter"/>
</dbReference>
<dbReference type="Gene3D" id="3.90.226.10">
    <property type="entry name" value="2-enoyl-CoA Hydratase, Chain A, domain 1"/>
    <property type="match status" value="1"/>
</dbReference>
<dbReference type="OrthoDB" id="1737613at2759"/>
<evidence type="ECO:0000259" key="4">
    <source>
        <dbReference type="Pfam" id="PF16113"/>
    </source>
</evidence>
<dbReference type="InterPro" id="IPR029045">
    <property type="entry name" value="ClpP/crotonase-like_dom_sf"/>
</dbReference>
<dbReference type="Proteomes" id="UP000007431">
    <property type="component" value="Unassembled WGS sequence"/>
</dbReference>
<accession>D8PV40</accession>
<dbReference type="SUPFAM" id="SSF52096">
    <property type="entry name" value="ClpP/crotonase"/>
    <property type="match status" value="1"/>
</dbReference>
<evidence type="ECO:0000256" key="3">
    <source>
        <dbReference type="ARBA" id="ARBA00022801"/>
    </source>
</evidence>
<dbReference type="Pfam" id="PF16113">
    <property type="entry name" value="ECH_2"/>
    <property type="match status" value="1"/>
</dbReference>
<dbReference type="InterPro" id="IPR045004">
    <property type="entry name" value="ECH_dom"/>
</dbReference>
<dbReference type="RefSeq" id="XP_003034863.1">
    <property type="nucleotide sequence ID" value="XM_003034817.1"/>
</dbReference>
<evidence type="ECO:0000313" key="5">
    <source>
        <dbReference type="EMBL" id="EFI99960.1"/>
    </source>
</evidence>
<keyword evidence="6" id="KW-1185">Reference proteome</keyword>
<dbReference type="VEuPathDB" id="FungiDB:SCHCODRAFT_02484941"/>
<dbReference type="EMBL" id="GL377303">
    <property type="protein sequence ID" value="EFI99960.1"/>
    <property type="molecule type" value="Genomic_DNA"/>
</dbReference>
<name>D8PV40_SCHCM</name>
<dbReference type="FunCoup" id="D8PV40">
    <property type="interactions" value="344"/>
</dbReference>
<dbReference type="GO" id="GO:0005739">
    <property type="term" value="C:mitochondrion"/>
    <property type="evidence" value="ECO:0007669"/>
    <property type="project" value="TreeGrafter"/>
</dbReference>
<comment type="catalytic activity">
    <reaction evidence="1">
        <text>3-hydroxy-2-methylpropanoyl-CoA + H2O = 3-hydroxy-2-methylpropanoate + CoA + H(+)</text>
        <dbReference type="Rhea" id="RHEA:20888"/>
        <dbReference type="ChEBI" id="CHEBI:11805"/>
        <dbReference type="ChEBI" id="CHEBI:15377"/>
        <dbReference type="ChEBI" id="CHEBI:15378"/>
        <dbReference type="ChEBI" id="CHEBI:57287"/>
        <dbReference type="ChEBI" id="CHEBI:57340"/>
        <dbReference type="EC" id="3.1.2.4"/>
    </reaction>
</comment>
<dbReference type="OMA" id="EVFTMEY"/>
<dbReference type="EC" id="3.1.2.4" evidence="2"/>
<dbReference type="STRING" id="578458.D8PV40"/>
<feature type="domain" description="Enoyl-CoA hydratase/isomerase" evidence="4">
    <location>
        <begin position="31"/>
        <end position="360"/>
    </location>
</feature>
<sequence length="458" mass="50885">MSTDASAAPAAEVLICPQPLVKLESVLSMRNYVLNRPAKLNSLNTEMLEQLRPKIEEWNRSDIASTIVGTGTGQIALDSQDEGKRPTAIRFFKREFELDYILASLNKPYVVVMDGITMGGGVGLSAPAPFRVATENTVFAMPETNIGYVPDVGASYYMSRLDGQLGTYLCLTGTTLRGRDVFEAGFATHYIPSRRVPSLLERLASVEESNLTLVDRTIEELSCERQPEEGPFHLTGEVRVALDTAFRHDTVEQIVEELEVMAEKDSSEAVRQWASQTLSTLKVRSPTSLKLALYAIRQGKNLNLIDALRMEHQLATAFCNQASPDFVAGITNVLLTKSKEPTKWQPDNLQGVTNDIIARFVDKKSPFVDTKGQSFDIPADLAKKPLPFPYLYALPVEDEIAAMVKGSHKESGGNALKRKEVIANFDRLREHKMGVKEKVEEVLSRRCTEDKDGFLVWN</sequence>
<organism evidence="6">
    <name type="scientific">Schizophyllum commune (strain H4-8 / FGSC 9210)</name>
    <name type="common">Split gill fungus</name>
    <dbReference type="NCBI Taxonomy" id="578458"/>
    <lineage>
        <taxon>Eukaryota</taxon>
        <taxon>Fungi</taxon>
        <taxon>Dikarya</taxon>
        <taxon>Basidiomycota</taxon>
        <taxon>Agaricomycotina</taxon>
        <taxon>Agaricomycetes</taxon>
        <taxon>Agaricomycetidae</taxon>
        <taxon>Agaricales</taxon>
        <taxon>Schizophyllaceae</taxon>
        <taxon>Schizophyllum</taxon>
    </lineage>
</organism>
<evidence type="ECO:0000313" key="6">
    <source>
        <dbReference type="Proteomes" id="UP000007431"/>
    </source>
</evidence>
<dbReference type="HOGENOM" id="CLU_009834_22_0_1"/>
<evidence type="ECO:0000256" key="1">
    <source>
        <dbReference type="ARBA" id="ARBA00001709"/>
    </source>
</evidence>
<dbReference type="GeneID" id="9587360"/>
<dbReference type="InParanoid" id="D8PV40"/>
<keyword evidence="3" id="KW-0378">Hydrolase</keyword>
<reference evidence="5 6" key="1">
    <citation type="journal article" date="2010" name="Nat. Biotechnol.">
        <title>Genome sequence of the model mushroom Schizophyllum commune.</title>
        <authorList>
            <person name="Ohm R.A."/>
            <person name="de Jong J.F."/>
            <person name="Lugones L.G."/>
            <person name="Aerts A."/>
            <person name="Kothe E."/>
            <person name="Stajich J.E."/>
            <person name="de Vries R.P."/>
            <person name="Record E."/>
            <person name="Levasseur A."/>
            <person name="Baker S.E."/>
            <person name="Bartholomew K.A."/>
            <person name="Coutinho P.M."/>
            <person name="Erdmann S."/>
            <person name="Fowler T.J."/>
            <person name="Gathman A.C."/>
            <person name="Lombard V."/>
            <person name="Henrissat B."/>
            <person name="Knabe N."/>
            <person name="Kuees U."/>
            <person name="Lilly W.W."/>
            <person name="Lindquist E."/>
            <person name="Lucas S."/>
            <person name="Magnuson J.K."/>
            <person name="Piumi F."/>
            <person name="Raudaskoski M."/>
            <person name="Salamov A."/>
            <person name="Schmutz J."/>
            <person name="Schwarze F.W.M.R."/>
            <person name="vanKuyk P.A."/>
            <person name="Horton J.S."/>
            <person name="Grigoriev I.V."/>
            <person name="Woesten H.A.B."/>
        </authorList>
    </citation>
    <scope>NUCLEOTIDE SEQUENCE [LARGE SCALE GENOMIC DNA]</scope>
    <source>
        <strain evidence="6">H4-8 / FGSC 9210</strain>
    </source>
</reference>
<gene>
    <name evidence="5" type="ORF">SCHCODRAFT_255886</name>
</gene>